<dbReference type="InterPro" id="IPR001173">
    <property type="entry name" value="Glyco_trans_2-like"/>
</dbReference>
<dbReference type="PANTHER" id="PTHR22916">
    <property type="entry name" value="GLYCOSYLTRANSFERASE"/>
    <property type="match status" value="1"/>
</dbReference>
<protein>
    <submittedName>
        <fullName evidence="2">Glycosyltransferase family 2 protein</fullName>
        <ecNumber evidence="2">2.4.-.-</ecNumber>
    </submittedName>
</protein>
<dbReference type="Proteomes" id="UP001204439">
    <property type="component" value="Unassembled WGS sequence"/>
</dbReference>
<keyword evidence="3" id="KW-1185">Reference proteome</keyword>
<evidence type="ECO:0000313" key="2">
    <source>
        <dbReference type="EMBL" id="MDW8548965.1"/>
    </source>
</evidence>
<keyword evidence="2" id="KW-0328">Glycosyltransferase</keyword>
<name>A0ABU4JH07_9FLAO</name>
<proteinExistence type="predicted"/>
<organism evidence="2 3">
    <name type="scientific">Epilithonimonas ginsengisoli</name>
    <dbReference type="NCBI Taxonomy" id="1245592"/>
    <lineage>
        <taxon>Bacteria</taxon>
        <taxon>Pseudomonadati</taxon>
        <taxon>Bacteroidota</taxon>
        <taxon>Flavobacteriia</taxon>
        <taxon>Flavobacteriales</taxon>
        <taxon>Weeksellaceae</taxon>
        <taxon>Chryseobacterium group</taxon>
        <taxon>Epilithonimonas</taxon>
    </lineage>
</organism>
<evidence type="ECO:0000259" key="1">
    <source>
        <dbReference type="Pfam" id="PF00535"/>
    </source>
</evidence>
<dbReference type="Pfam" id="PF00535">
    <property type="entry name" value="Glycos_transf_2"/>
    <property type="match status" value="1"/>
</dbReference>
<feature type="domain" description="Glycosyltransferase 2-like" evidence="1">
    <location>
        <begin position="10"/>
        <end position="158"/>
    </location>
</feature>
<dbReference type="PANTHER" id="PTHR22916:SF3">
    <property type="entry name" value="UDP-GLCNAC:BETAGAL BETA-1,3-N-ACETYLGLUCOSAMINYLTRANSFERASE-LIKE PROTEIN 1"/>
    <property type="match status" value="1"/>
</dbReference>
<comment type="caution">
    <text evidence="2">The sequence shown here is derived from an EMBL/GenBank/DDBJ whole genome shotgun (WGS) entry which is preliminary data.</text>
</comment>
<keyword evidence="2" id="KW-0808">Transferase</keyword>
<sequence>MSLDLPIKVSIIVPVYNVELYLEKCLLSLVDQTLKEIEILVINDGSKDNSQQIIDDFQEKYPGKIFGFIKENGGLSDARNFGIDRARGQYLGFVDSDDYVSETMFEELYSLAEKHQAEMAVCNLQKVDEEGNVTQKLTQLPGFPEKIVLEDHLSVFSDISYFACNKLFKKDLFNEKRFKKGIHFEDIELIPQLLLECQILAFTPNFHYQYLEREDSISKSHTTKGLDILKAVETVEQSFNKSRFSDQKEALKNFQILEGVYTFLAYLAFVKKDEDFYKMSHVLDDFMTSKGLKTKEILQFNRFGKNYLLSLPLKKKIYYLLYFFGFKGLIRRLMSRN</sequence>
<evidence type="ECO:0000313" key="3">
    <source>
        <dbReference type="Proteomes" id="UP001204439"/>
    </source>
</evidence>
<dbReference type="CDD" id="cd00761">
    <property type="entry name" value="Glyco_tranf_GTA_type"/>
    <property type="match status" value="1"/>
</dbReference>
<reference evidence="2 3" key="1">
    <citation type="submission" date="2023-11" db="EMBL/GenBank/DDBJ databases">
        <title>First isolation, identification, and characterization of non-pathogenic Epilithonimonas ginsengisoli isolated from diseased farmed rainbow trout (Oncorhynchus mykiss) in Chile.</title>
        <authorList>
            <person name="Miranda C.D."/>
            <person name="Irgang R."/>
            <person name="Concha C."/>
            <person name="Rojas R."/>
            <person name="Avendano R."/>
        </authorList>
    </citation>
    <scope>NUCLEOTIDE SEQUENCE [LARGE SCALE GENOMIC DNA]</scope>
    <source>
        <strain evidence="2 3">FP99</strain>
    </source>
</reference>
<dbReference type="EC" id="2.4.-.-" evidence="2"/>
<dbReference type="EMBL" id="JAMXLT020000013">
    <property type="protein sequence ID" value="MDW8548965.1"/>
    <property type="molecule type" value="Genomic_DNA"/>
</dbReference>
<dbReference type="Gene3D" id="3.90.550.10">
    <property type="entry name" value="Spore Coat Polysaccharide Biosynthesis Protein SpsA, Chain A"/>
    <property type="match status" value="1"/>
</dbReference>
<accession>A0ABU4JH07</accession>
<dbReference type="GO" id="GO:0016757">
    <property type="term" value="F:glycosyltransferase activity"/>
    <property type="evidence" value="ECO:0007669"/>
    <property type="project" value="UniProtKB-KW"/>
</dbReference>
<dbReference type="InterPro" id="IPR029044">
    <property type="entry name" value="Nucleotide-diphossugar_trans"/>
</dbReference>
<gene>
    <name evidence="2" type="ORF">NG800_008580</name>
</gene>
<dbReference type="SUPFAM" id="SSF53448">
    <property type="entry name" value="Nucleotide-diphospho-sugar transferases"/>
    <property type="match status" value="1"/>
</dbReference>
<dbReference type="RefSeq" id="WP_063969242.1">
    <property type="nucleotide sequence ID" value="NZ_JAMXLT020000013.1"/>
</dbReference>